<reference evidence="14 15" key="1">
    <citation type="submission" date="2020-12" db="EMBL/GenBank/DDBJ databases">
        <title>Concerted genomic and epigenomic changes stabilize Arabidopsis allopolyploids.</title>
        <authorList>
            <person name="Chen Z."/>
        </authorList>
    </citation>
    <scope>NUCLEOTIDE SEQUENCE [LARGE SCALE GENOMIC DNA]</scope>
    <source>
        <strain evidence="14">As9502</strain>
        <tissue evidence="14">Leaf</tissue>
    </source>
</reference>
<dbReference type="EMBL" id="JAEFBJ010000008">
    <property type="protein sequence ID" value="KAG7580484.1"/>
    <property type="molecule type" value="Genomic_DNA"/>
</dbReference>
<dbReference type="InterPro" id="IPR002913">
    <property type="entry name" value="START_lipid-bd_dom"/>
</dbReference>
<dbReference type="AlphaFoldDB" id="A0A8T2B5K5"/>
<dbReference type="GO" id="GO:0005634">
    <property type="term" value="C:nucleus"/>
    <property type="evidence" value="ECO:0007669"/>
    <property type="project" value="UniProtKB-SubCell"/>
</dbReference>
<dbReference type="PROSITE" id="PS50848">
    <property type="entry name" value="START"/>
    <property type="match status" value="1"/>
</dbReference>
<evidence type="ECO:0000256" key="9">
    <source>
        <dbReference type="PROSITE-ProRule" id="PRU00108"/>
    </source>
</evidence>
<gene>
    <name evidence="14" type="ORF">ISN44_As08g002730</name>
</gene>
<keyword evidence="3" id="KW-0805">Transcription regulation</keyword>
<dbReference type="GO" id="GO:0003677">
    <property type="term" value="F:DNA binding"/>
    <property type="evidence" value="ECO:0007669"/>
    <property type="project" value="UniProtKB-UniRule"/>
</dbReference>
<evidence type="ECO:0000256" key="11">
    <source>
        <dbReference type="SAM" id="MobiDB-lite"/>
    </source>
</evidence>
<feature type="DNA-binding region" description="Homeobox" evidence="9">
    <location>
        <begin position="24"/>
        <end position="83"/>
    </location>
</feature>
<evidence type="ECO:0000256" key="2">
    <source>
        <dbReference type="ARBA" id="ARBA00006789"/>
    </source>
</evidence>
<dbReference type="CDD" id="cd08875">
    <property type="entry name" value="START_ArGLABRA2_like"/>
    <property type="match status" value="1"/>
</dbReference>
<dbReference type="PANTHER" id="PTHR45654:SF63">
    <property type="entry name" value="HOMEOBOX-LEUCINE ZIPPER PROTEIN HDG8"/>
    <property type="match status" value="1"/>
</dbReference>
<dbReference type="InterPro" id="IPR001356">
    <property type="entry name" value="HD"/>
</dbReference>
<dbReference type="GO" id="GO:0008289">
    <property type="term" value="F:lipid binding"/>
    <property type="evidence" value="ECO:0007669"/>
    <property type="project" value="InterPro"/>
</dbReference>
<feature type="domain" description="START" evidence="13">
    <location>
        <begin position="208"/>
        <end position="443"/>
    </location>
</feature>
<comment type="subcellular location">
    <subcellularLocation>
        <location evidence="1 9 10">Nucleus</location>
    </subcellularLocation>
</comment>
<keyword evidence="8 9" id="KW-0539">Nucleus</keyword>
<evidence type="ECO:0000256" key="4">
    <source>
        <dbReference type="ARBA" id="ARBA00023054"/>
    </source>
</evidence>
<dbReference type="SMART" id="SM00389">
    <property type="entry name" value="HOX"/>
    <property type="match status" value="1"/>
</dbReference>
<accession>A0A8T2B5K5</accession>
<comment type="caution">
    <text evidence="14">The sequence shown here is derived from an EMBL/GenBank/DDBJ whole genome shotgun (WGS) entry which is preliminary data.</text>
</comment>
<evidence type="ECO:0000256" key="5">
    <source>
        <dbReference type="ARBA" id="ARBA00023125"/>
    </source>
</evidence>
<dbReference type="SMART" id="SM00234">
    <property type="entry name" value="START"/>
    <property type="match status" value="1"/>
</dbReference>
<keyword evidence="7" id="KW-0804">Transcription</keyword>
<organism evidence="14 15">
    <name type="scientific">Arabidopsis suecica</name>
    <name type="common">Swedish thale-cress</name>
    <name type="synonym">Cardaminopsis suecica</name>
    <dbReference type="NCBI Taxonomy" id="45249"/>
    <lineage>
        <taxon>Eukaryota</taxon>
        <taxon>Viridiplantae</taxon>
        <taxon>Streptophyta</taxon>
        <taxon>Embryophyta</taxon>
        <taxon>Tracheophyta</taxon>
        <taxon>Spermatophyta</taxon>
        <taxon>Magnoliopsida</taxon>
        <taxon>eudicotyledons</taxon>
        <taxon>Gunneridae</taxon>
        <taxon>Pentapetalae</taxon>
        <taxon>rosids</taxon>
        <taxon>malvids</taxon>
        <taxon>Brassicales</taxon>
        <taxon>Brassicaceae</taxon>
        <taxon>Camelineae</taxon>
        <taxon>Arabidopsis</taxon>
    </lineage>
</organism>
<keyword evidence="4" id="KW-0175">Coiled coil</keyword>
<feature type="domain" description="Homeobox" evidence="12">
    <location>
        <begin position="22"/>
        <end position="82"/>
    </location>
</feature>
<proteinExistence type="inferred from homology"/>
<comment type="similarity">
    <text evidence="2">Belongs to the HD-ZIP homeobox family. Class IV subfamily.</text>
</comment>
<evidence type="ECO:0000256" key="1">
    <source>
        <dbReference type="ARBA" id="ARBA00004123"/>
    </source>
</evidence>
<keyword evidence="5 9" id="KW-0238">DNA-binding</keyword>
<dbReference type="Pfam" id="PF01852">
    <property type="entry name" value="START"/>
    <property type="match status" value="1"/>
</dbReference>
<keyword evidence="6 9" id="KW-0371">Homeobox</keyword>
<sequence length="704" mass="78848">MDNDGGGSSSGNEQYTSGDAKQNGKRTCHRHTPQQIQILEAYFKECPHPDETQRRQLCQELKLEADQIKFWFQNKRTQSKTQDERSTNILLRGENEALQSENEAMLDALRNVICPACGGPPFGREGREHNLQLLRFENARLKENRDRLSNFVNNHMPNEPTVGDSLAYVPSHQIFDGISYGINGSNRYEPSSSYGPQPSQIIQPRPLSETDISLLSEIAASAVEELKRLFLTEEQFWVKSCIDGTYVIDTESYEKFSHAVKHFSSTTAHVESSKDVTVVPIEAINLVEMFLDSEKWKELFPTIVNKAKTIHVLGSGLPIRENCNVLQVIWEQLHILSPLVPAREFMIVRCCQEIEKGLWIIADVSHRPNFDFVNNAACYKRPSGCLIQALPNAHSKVMWIEHVEVDHKLDTHKIYRDLVSGGSGYGAKRWIITLERMCERMALSSIRTLPPSDWSDVISTGEARRSVMKLGERIVKNFNEMLTMSGKVDFPQQSKNGVRVSIRMNNEAGQPPGIVVSASSSLSIPLTPLQVFVFLQNLDTRQQWDILSYGTVVNEIARIATGSSETNCLTILRVHPMQEENNDKLVAEDSSKDDILMLQDCYMDALGGMIVYAPMDMATMDFAVSDEVDPSHIPILPSGFIISSDGRRSTVEDGGTLLTVAFQILVSGNAPRSREVNEKSVDTVSSLISSTVQRIKGLLNCPQC</sequence>
<keyword evidence="15" id="KW-1185">Reference proteome</keyword>
<evidence type="ECO:0000256" key="3">
    <source>
        <dbReference type="ARBA" id="ARBA00023015"/>
    </source>
</evidence>
<dbReference type="FunFam" id="1.10.10.60:FF:000229">
    <property type="entry name" value="Homeobox-leucine zipper protein HDG1"/>
    <property type="match status" value="1"/>
</dbReference>
<dbReference type="Pfam" id="PF25797">
    <property type="entry name" value="PDF2_C"/>
    <property type="match status" value="1"/>
</dbReference>
<dbReference type="Pfam" id="PF00046">
    <property type="entry name" value="Homeodomain"/>
    <property type="match status" value="1"/>
</dbReference>
<evidence type="ECO:0000256" key="7">
    <source>
        <dbReference type="ARBA" id="ARBA00023163"/>
    </source>
</evidence>
<dbReference type="CDD" id="cd00086">
    <property type="entry name" value="homeodomain"/>
    <property type="match status" value="1"/>
</dbReference>
<protein>
    <submittedName>
        <fullName evidence="14">Homeobox domain</fullName>
    </submittedName>
</protein>
<dbReference type="PROSITE" id="PS50071">
    <property type="entry name" value="HOMEOBOX_2"/>
    <property type="match status" value="1"/>
</dbReference>
<dbReference type="PANTHER" id="PTHR45654">
    <property type="entry name" value="HOMEOBOX-LEUCINE ZIPPER PROTEIN MERISTEM L1"/>
    <property type="match status" value="1"/>
</dbReference>
<evidence type="ECO:0000256" key="10">
    <source>
        <dbReference type="RuleBase" id="RU000682"/>
    </source>
</evidence>
<evidence type="ECO:0000313" key="15">
    <source>
        <dbReference type="Proteomes" id="UP000694251"/>
    </source>
</evidence>
<evidence type="ECO:0000259" key="13">
    <source>
        <dbReference type="PROSITE" id="PS50848"/>
    </source>
</evidence>
<evidence type="ECO:0000256" key="6">
    <source>
        <dbReference type="ARBA" id="ARBA00023155"/>
    </source>
</evidence>
<evidence type="ECO:0000313" key="14">
    <source>
        <dbReference type="EMBL" id="KAG7580484.1"/>
    </source>
</evidence>
<dbReference type="OrthoDB" id="6159439at2759"/>
<dbReference type="InterPro" id="IPR057993">
    <property type="entry name" value="HD-Zip_IV_C"/>
</dbReference>
<feature type="region of interest" description="Disordered" evidence="11">
    <location>
        <begin position="1"/>
        <end position="31"/>
    </location>
</feature>
<dbReference type="Proteomes" id="UP000694251">
    <property type="component" value="Chromosome 8"/>
</dbReference>
<name>A0A8T2B5K5_ARASU</name>
<evidence type="ECO:0000256" key="8">
    <source>
        <dbReference type="ARBA" id="ARBA00023242"/>
    </source>
</evidence>
<dbReference type="InterPro" id="IPR042160">
    <property type="entry name" value="HD-Zip_IV"/>
</dbReference>
<evidence type="ECO:0000259" key="12">
    <source>
        <dbReference type="PROSITE" id="PS50071"/>
    </source>
</evidence>